<dbReference type="SMART" id="SM00855">
    <property type="entry name" value="PGAM"/>
    <property type="match status" value="1"/>
</dbReference>
<evidence type="ECO:0000313" key="2">
    <source>
        <dbReference type="EMBL" id="RSI80927.1"/>
    </source>
</evidence>
<dbReference type="SUPFAM" id="SSF53254">
    <property type="entry name" value="Phosphoglycerate mutase-like"/>
    <property type="match status" value="1"/>
</dbReference>
<dbReference type="PANTHER" id="PTHR48100:SF59">
    <property type="entry name" value="ADENOSYLCOBALAMIN_ALPHA-RIBAZOLE PHOSPHATASE"/>
    <property type="match status" value="1"/>
</dbReference>
<dbReference type="Proteomes" id="UP000278970">
    <property type="component" value="Unassembled WGS sequence"/>
</dbReference>
<organism evidence="2 4">
    <name type="scientific">Streptococcus mitis</name>
    <dbReference type="NCBI Taxonomy" id="28037"/>
    <lineage>
        <taxon>Bacteria</taxon>
        <taxon>Bacillati</taxon>
        <taxon>Bacillota</taxon>
        <taxon>Bacilli</taxon>
        <taxon>Lactobacillales</taxon>
        <taxon>Streptococcaceae</taxon>
        <taxon>Streptococcus</taxon>
        <taxon>Streptococcus mitis group</taxon>
    </lineage>
</organism>
<dbReference type="InterPro" id="IPR050275">
    <property type="entry name" value="PGM_Phosphatase"/>
</dbReference>
<evidence type="ECO:0000313" key="4">
    <source>
        <dbReference type="Proteomes" id="UP000278970"/>
    </source>
</evidence>
<dbReference type="Pfam" id="PF00300">
    <property type="entry name" value="His_Phos_1"/>
    <property type="match status" value="1"/>
</dbReference>
<evidence type="ECO:0000313" key="1">
    <source>
        <dbReference type="EMBL" id="RSI77486.1"/>
    </source>
</evidence>
<dbReference type="Proteomes" id="UP000272928">
    <property type="component" value="Unassembled WGS sequence"/>
</dbReference>
<dbReference type="EMBL" id="RJNQ01000012">
    <property type="protein sequence ID" value="RSI77486.1"/>
    <property type="molecule type" value="Genomic_DNA"/>
</dbReference>
<protein>
    <submittedName>
        <fullName evidence="2">Bifunctional RNase H/acid phosphatase</fullName>
    </submittedName>
</protein>
<proteinExistence type="predicted"/>
<dbReference type="GO" id="GO:0005737">
    <property type="term" value="C:cytoplasm"/>
    <property type="evidence" value="ECO:0007669"/>
    <property type="project" value="TreeGrafter"/>
</dbReference>
<dbReference type="AlphaFoldDB" id="A0A3R9JH73"/>
<dbReference type="PANTHER" id="PTHR48100">
    <property type="entry name" value="BROAD-SPECIFICITY PHOSPHATASE YOR283W-RELATED"/>
    <property type="match status" value="1"/>
</dbReference>
<dbReference type="InterPro" id="IPR013078">
    <property type="entry name" value="His_Pase_superF_clade-1"/>
</dbReference>
<sequence length="180" mass="20760">MDLDQQGTRMKIIFVRHGEPDYHELEERSYTGFGMDLAPLSKEGRQQAQELCQNPLLQSADLLVTSAVTRALETASYVTGATGLPLRVEPLLHEWQVYETGIESFERARCLFLENKGELLPNSPIQYETAEEMRARFLESMAKYRDYQTVVVVAHRILMRQFVPDEKIDFCQVIECEIEI</sequence>
<name>A0A3R9JH73_STRMT</name>
<dbReference type="CDD" id="cd07067">
    <property type="entry name" value="HP_PGM_like"/>
    <property type="match status" value="1"/>
</dbReference>
<gene>
    <name evidence="2" type="ORF">D8854_08605</name>
    <name evidence="1" type="ORF">D8856_06870</name>
</gene>
<comment type="caution">
    <text evidence="2">The sequence shown here is derived from an EMBL/GenBank/DDBJ whole genome shotgun (WGS) entry which is preliminary data.</text>
</comment>
<evidence type="ECO:0000313" key="3">
    <source>
        <dbReference type="Proteomes" id="UP000272928"/>
    </source>
</evidence>
<accession>A0A3R9JH73</accession>
<dbReference type="EMBL" id="RJNS01000005">
    <property type="protein sequence ID" value="RSI80927.1"/>
    <property type="molecule type" value="Genomic_DNA"/>
</dbReference>
<dbReference type="InterPro" id="IPR029033">
    <property type="entry name" value="His_PPase_superfam"/>
</dbReference>
<dbReference type="GO" id="GO:0016791">
    <property type="term" value="F:phosphatase activity"/>
    <property type="evidence" value="ECO:0007669"/>
    <property type="project" value="TreeGrafter"/>
</dbReference>
<reference evidence="3 4" key="1">
    <citation type="submission" date="2018-11" db="EMBL/GenBank/DDBJ databases">
        <title>Species Designations Belie Phenotypic and Genotypic Heterogeneity in Oral Streptococci.</title>
        <authorList>
            <person name="Velsko I."/>
        </authorList>
    </citation>
    <scope>NUCLEOTIDE SEQUENCE [LARGE SCALE GENOMIC DNA]</scope>
    <source>
        <strain evidence="2 4">BCA11</strain>
        <strain evidence="1 3">BCA16</strain>
    </source>
</reference>
<dbReference type="Gene3D" id="3.40.50.1240">
    <property type="entry name" value="Phosphoglycerate mutase-like"/>
    <property type="match status" value="1"/>
</dbReference>